<sequence>MDACFRSLYDKNVPPKFKDKLSRVVVMGLNVKNSRVQKMGVAEMKMLRWMCRYTRRTRLEMNISRARWGGLRGRQDEGCGIERVRTCEEKRSRCPSEEV</sequence>
<gene>
    <name evidence="1" type="ORF">H5410_055095</name>
</gene>
<organism evidence="1 2">
    <name type="scientific">Solanum commersonii</name>
    <name type="common">Commerson's wild potato</name>
    <name type="synonym">Commerson's nightshade</name>
    <dbReference type="NCBI Taxonomy" id="4109"/>
    <lineage>
        <taxon>Eukaryota</taxon>
        <taxon>Viridiplantae</taxon>
        <taxon>Streptophyta</taxon>
        <taxon>Embryophyta</taxon>
        <taxon>Tracheophyta</taxon>
        <taxon>Spermatophyta</taxon>
        <taxon>Magnoliopsida</taxon>
        <taxon>eudicotyledons</taxon>
        <taxon>Gunneridae</taxon>
        <taxon>Pentapetalae</taxon>
        <taxon>asterids</taxon>
        <taxon>lamiids</taxon>
        <taxon>Solanales</taxon>
        <taxon>Solanaceae</taxon>
        <taxon>Solanoideae</taxon>
        <taxon>Solaneae</taxon>
        <taxon>Solanum</taxon>
    </lineage>
</organism>
<evidence type="ECO:0000313" key="2">
    <source>
        <dbReference type="Proteomes" id="UP000824120"/>
    </source>
</evidence>
<evidence type="ECO:0000313" key="1">
    <source>
        <dbReference type="EMBL" id="KAG5574961.1"/>
    </source>
</evidence>
<proteinExistence type="predicted"/>
<keyword evidence="2" id="KW-1185">Reference proteome</keyword>
<dbReference type="AlphaFoldDB" id="A0A9J5WGP2"/>
<comment type="caution">
    <text evidence="1">The sequence shown here is derived from an EMBL/GenBank/DDBJ whole genome shotgun (WGS) entry which is preliminary data.</text>
</comment>
<dbReference type="EMBL" id="JACXVP010000011">
    <property type="protein sequence ID" value="KAG5574961.1"/>
    <property type="molecule type" value="Genomic_DNA"/>
</dbReference>
<accession>A0A9J5WGP2</accession>
<protein>
    <submittedName>
        <fullName evidence="1">Uncharacterized protein</fullName>
    </submittedName>
</protein>
<dbReference type="Proteomes" id="UP000824120">
    <property type="component" value="Chromosome 11"/>
</dbReference>
<reference evidence="1 2" key="1">
    <citation type="submission" date="2020-09" db="EMBL/GenBank/DDBJ databases">
        <title>De no assembly of potato wild relative species, Solanum commersonii.</title>
        <authorList>
            <person name="Cho K."/>
        </authorList>
    </citation>
    <scope>NUCLEOTIDE SEQUENCE [LARGE SCALE GENOMIC DNA]</scope>
    <source>
        <strain evidence="1">LZ3.2</strain>
        <tissue evidence="1">Leaf</tissue>
    </source>
</reference>
<name>A0A9J5WGP2_SOLCO</name>